<feature type="transmembrane region" description="Helical" evidence="1">
    <location>
        <begin position="159"/>
        <end position="179"/>
    </location>
</feature>
<gene>
    <name evidence="2" type="ORF">TrLO_g1491</name>
</gene>
<comment type="caution">
    <text evidence="2">The sequence shown here is derived from an EMBL/GenBank/DDBJ whole genome shotgun (WGS) entry which is preliminary data.</text>
</comment>
<feature type="transmembrane region" description="Helical" evidence="1">
    <location>
        <begin position="191"/>
        <end position="211"/>
    </location>
</feature>
<name>A0A9W7A323_9STRA</name>
<dbReference type="OrthoDB" id="195234at2759"/>
<organism evidence="2 3">
    <name type="scientific">Triparma laevis f. longispina</name>
    <dbReference type="NCBI Taxonomy" id="1714387"/>
    <lineage>
        <taxon>Eukaryota</taxon>
        <taxon>Sar</taxon>
        <taxon>Stramenopiles</taxon>
        <taxon>Ochrophyta</taxon>
        <taxon>Bolidophyceae</taxon>
        <taxon>Parmales</taxon>
        <taxon>Triparmaceae</taxon>
        <taxon>Triparma</taxon>
    </lineage>
</organism>
<protein>
    <submittedName>
        <fullName evidence="2">Uncharacterized protein</fullName>
    </submittedName>
</protein>
<sequence>MGSPSPAAPLKKERPKGLARLYRAFKHSFTFHMPIGTTNTEKVKYFWMMVGLSAFVNGNIIFWIWLADKKGWVDRTAWDAWGTVRSQSRHDAGCEYAADDRLNYLAQPITTLANFAFTFVGFLILEFAVFDFRRNGFSQILCNDAPTLQEGQLIGSHPFLSVILAGCLAMMGITSFFWHSSLSNKGATMDFGCMYVLIDYILGLCALRLLAYFNFARVWMLTVSIHIISFGSLAIGLWMYKRNFVEKFEDQSVLILYLILGVVGGVPMPFIFGIIRIIKNNILGCFCGREWRREKKEQRRARHNGQGVRRRRSWGLGIIALITMLTAKYFRSGDEEWMCTEVWGPHHWFQAHAVWHVGCALAVMFVYLFLRSEVFNMYGYVSKYETYYEGEEQNWIERQVEKVEDLIEYLDGETEEEFVERKSQVGRGGNTQTQMELVVRERENSAEGLGSIL</sequence>
<keyword evidence="1" id="KW-1133">Transmembrane helix</keyword>
<feature type="transmembrane region" description="Helical" evidence="1">
    <location>
        <begin position="109"/>
        <end position="130"/>
    </location>
</feature>
<dbReference type="EMBL" id="BRXW01000515">
    <property type="protein sequence ID" value="GMH62175.1"/>
    <property type="molecule type" value="Genomic_DNA"/>
</dbReference>
<feature type="transmembrane region" description="Helical" evidence="1">
    <location>
        <begin position="45"/>
        <end position="66"/>
    </location>
</feature>
<feature type="transmembrane region" description="Helical" evidence="1">
    <location>
        <begin position="218"/>
        <end position="240"/>
    </location>
</feature>
<feature type="transmembrane region" description="Helical" evidence="1">
    <location>
        <begin position="350"/>
        <end position="370"/>
    </location>
</feature>
<reference evidence="3" key="1">
    <citation type="journal article" date="2023" name="Commun. Biol.">
        <title>Genome analysis of Parmales, the sister group of diatoms, reveals the evolutionary specialization of diatoms from phago-mixotrophs to photoautotrophs.</title>
        <authorList>
            <person name="Ban H."/>
            <person name="Sato S."/>
            <person name="Yoshikawa S."/>
            <person name="Yamada K."/>
            <person name="Nakamura Y."/>
            <person name="Ichinomiya M."/>
            <person name="Sato N."/>
            <person name="Blanc-Mathieu R."/>
            <person name="Endo H."/>
            <person name="Kuwata A."/>
            <person name="Ogata H."/>
        </authorList>
    </citation>
    <scope>NUCLEOTIDE SEQUENCE [LARGE SCALE GENOMIC DNA]</scope>
    <source>
        <strain evidence="3">NIES 3700</strain>
    </source>
</reference>
<dbReference type="Proteomes" id="UP001165122">
    <property type="component" value="Unassembled WGS sequence"/>
</dbReference>
<keyword evidence="1" id="KW-0472">Membrane</keyword>
<dbReference type="AlphaFoldDB" id="A0A9W7A323"/>
<evidence type="ECO:0000256" key="1">
    <source>
        <dbReference type="SAM" id="Phobius"/>
    </source>
</evidence>
<keyword evidence="1" id="KW-0812">Transmembrane</keyword>
<evidence type="ECO:0000313" key="2">
    <source>
        <dbReference type="EMBL" id="GMH62175.1"/>
    </source>
</evidence>
<feature type="transmembrane region" description="Helical" evidence="1">
    <location>
        <begin position="252"/>
        <end position="275"/>
    </location>
</feature>
<evidence type="ECO:0000313" key="3">
    <source>
        <dbReference type="Proteomes" id="UP001165122"/>
    </source>
</evidence>
<accession>A0A9W7A323</accession>
<keyword evidence="3" id="KW-1185">Reference proteome</keyword>
<feature type="transmembrane region" description="Helical" evidence="1">
    <location>
        <begin position="313"/>
        <end position="330"/>
    </location>
</feature>
<proteinExistence type="predicted"/>